<dbReference type="PANTHER" id="PTHR21301:SF10">
    <property type="entry name" value="REVERSE TRANSCRIPTASE DOMAIN-CONTAINING PROTEIN"/>
    <property type="match status" value="1"/>
</dbReference>
<organism evidence="1 2">
    <name type="scientific">Pleurodeles waltl</name>
    <name type="common">Iberian ribbed newt</name>
    <dbReference type="NCBI Taxonomy" id="8319"/>
    <lineage>
        <taxon>Eukaryota</taxon>
        <taxon>Metazoa</taxon>
        <taxon>Chordata</taxon>
        <taxon>Craniata</taxon>
        <taxon>Vertebrata</taxon>
        <taxon>Euteleostomi</taxon>
        <taxon>Amphibia</taxon>
        <taxon>Batrachia</taxon>
        <taxon>Caudata</taxon>
        <taxon>Salamandroidea</taxon>
        <taxon>Salamandridae</taxon>
        <taxon>Pleurodelinae</taxon>
        <taxon>Pleurodeles</taxon>
    </lineage>
</organism>
<proteinExistence type="predicted"/>
<gene>
    <name evidence="1" type="ORF">NDU88_002876</name>
</gene>
<evidence type="ECO:0000313" key="1">
    <source>
        <dbReference type="EMBL" id="KAJ1097759.1"/>
    </source>
</evidence>
<reference evidence="1" key="1">
    <citation type="journal article" date="2022" name="bioRxiv">
        <title>Sequencing and chromosome-scale assembly of the giantPleurodeles waltlgenome.</title>
        <authorList>
            <person name="Brown T."/>
            <person name="Elewa A."/>
            <person name="Iarovenko S."/>
            <person name="Subramanian E."/>
            <person name="Araus A.J."/>
            <person name="Petzold A."/>
            <person name="Susuki M."/>
            <person name="Suzuki K.-i.T."/>
            <person name="Hayashi T."/>
            <person name="Toyoda A."/>
            <person name="Oliveira C."/>
            <person name="Osipova E."/>
            <person name="Leigh N.D."/>
            <person name="Simon A."/>
            <person name="Yun M.H."/>
        </authorList>
    </citation>
    <scope>NUCLEOTIDE SEQUENCE</scope>
    <source>
        <strain evidence="1">20211129_DDA</strain>
        <tissue evidence="1">Liver</tissue>
    </source>
</reference>
<dbReference type="Proteomes" id="UP001066276">
    <property type="component" value="Chromosome 10"/>
</dbReference>
<dbReference type="PANTHER" id="PTHR21301">
    <property type="entry name" value="REVERSE TRANSCRIPTASE"/>
    <property type="match status" value="1"/>
</dbReference>
<comment type="caution">
    <text evidence="1">The sequence shown here is derived from an EMBL/GenBank/DDBJ whole genome shotgun (WGS) entry which is preliminary data.</text>
</comment>
<dbReference type="EMBL" id="JANPWB010000014">
    <property type="protein sequence ID" value="KAJ1097759.1"/>
    <property type="molecule type" value="Genomic_DNA"/>
</dbReference>
<dbReference type="AlphaFoldDB" id="A0AAV7M599"/>
<name>A0AAV7M599_PLEWA</name>
<accession>A0AAV7M599</accession>
<sequence length="314" mass="36006">MLQEKLTICNPTNADGYIETSTIDKTLEQEQLVIVNLSDHVLNKDEYGVLSKGLGFCPTQMRYPTNIFVDVFKFTRLLKLKDHFNSMHLSSRLAVESPPAPSHTVSDLQDLQLLMSLTDDTGVDINSLRYDLGIEEDTQVNSGLKPASKFVPFGTHPNIDLFRTRVTNDKYRRLDKSNTFKFSNDNLTQMERKALHSLKSDPLLVIREADKGGYVVLMNKVDYIQEINRQLNDTVCYERITENPMKSLADFINMRLDDWRESGLISDEEYKYLKVHDPRFPCIYVLPKIHKGDRFPPGRPIISGNSSPTERLSE</sequence>
<protein>
    <submittedName>
        <fullName evidence="1">Uncharacterized protein</fullName>
    </submittedName>
</protein>
<keyword evidence="2" id="KW-1185">Reference proteome</keyword>
<evidence type="ECO:0000313" key="2">
    <source>
        <dbReference type="Proteomes" id="UP001066276"/>
    </source>
</evidence>